<dbReference type="GO" id="GO:0005524">
    <property type="term" value="F:ATP binding"/>
    <property type="evidence" value="ECO:0007669"/>
    <property type="project" value="UniProtKB-UniRule"/>
</dbReference>
<dbReference type="SMART" id="SM00487">
    <property type="entry name" value="DEXDc"/>
    <property type="match status" value="1"/>
</dbReference>
<comment type="caution">
    <text evidence="14">The sequence shown here is derived from an EMBL/GenBank/DDBJ whole genome shotgun (WGS) entry which is preliminary data.</text>
</comment>
<dbReference type="FunFam" id="3.40.50.300:FF:000489">
    <property type="entry name" value="Primosome assembly protein PriA"/>
    <property type="match status" value="1"/>
</dbReference>
<comment type="cofactor">
    <cofactor evidence="12">
        <name>Zn(2+)</name>
        <dbReference type="ChEBI" id="CHEBI:29105"/>
    </cofactor>
    <text evidence="12">Binds 2 zinc ions per subunit.</text>
</comment>
<dbReference type="InterPro" id="IPR042115">
    <property type="entry name" value="PriA_3primeBD_sf"/>
</dbReference>
<name>A0A8J6NWI5_9BACT</name>
<evidence type="ECO:0000256" key="10">
    <source>
        <dbReference type="ARBA" id="ARBA00023235"/>
    </source>
</evidence>
<feature type="binding site" evidence="12">
    <location>
        <position position="514"/>
    </location>
    <ligand>
        <name>Zn(2+)</name>
        <dbReference type="ChEBI" id="CHEBI:29105"/>
        <label>1</label>
    </ligand>
</feature>
<dbReference type="CDD" id="cd17929">
    <property type="entry name" value="DEXHc_priA"/>
    <property type="match status" value="1"/>
</dbReference>
<dbReference type="GO" id="GO:0006269">
    <property type="term" value="P:DNA replication, synthesis of primer"/>
    <property type="evidence" value="ECO:0007669"/>
    <property type="project" value="UniProtKB-KW"/>
</dbReference>
<gene>
    <name evidence="12 14" type="primary">priA</name>
    <name evidence="14" type="ORF">H8D96_04320</name>
</gene>
<organism evidence="14 15">
    <name type="scientific">Candidatus Desulfatibia vada</name>
    <dbReference type="NCBI Taxonomy" id="2841696"/>
    <lineage>
        <taxon>Bacteria</taxon>
        <taxon>Pseudomonadati</taxon>
        <taxon>Thermodesulfobacteriota</taxon>
        <taxon>Desulfobacteria</taxon>
        <taxon>Desulfobacterales</taxon>
        <taxon>Desulfobacterales incertae sedis</taxon>
        <taxon>Candidatus Desulfatibia</taxon>
    </lineage>
</organism>
<dbReference type="SMART" id="SM00490">
    <property type="entry name" value="HELICc"/>
    <property type="match status" value="1"/>
</dbReference>
<dbReference type="PANTHER" id="PTHR30580:SF0">
    <property type="entry name" value="PRIMOSOMAL PROTEIN N"/>
    <property type="match status" value="1"/>
</dbReference>
<evidence type="ECO:0000259" key="13">
    <source>
        <dbReference type="PROSITE" id="PS51192"/>
    </source>
</evidence>
<dbReference type="Pfam" id="PF00271">
    <property type="entry name" value="Helicase_C"/>
    <property type="match status" value="1"/>
</dbReference>
<evidence type="ECO:0000313" key="15">
    <source>
        <dbReference type="Proteomes" id="UP000605201"/>
    </source>
</evidence>
<evidence type="ECO:0000256" key="9">
    <source>
        <dbReference type="ARBA" id="ARBA00023125"/>
    </source>
</evidence>
<evidence type="ECO:0000256" key="6">
    <source>
        <dbReference type="ARBA" id="ARBA00022806"/>
    </source>
</evidence>
<dbReference type="InterPro" id="IPR014001">
    <property type="entry name" value="Helicase_ATP-bd"/>
</dbReference>
<dbReference type="EC" id="5.6.2.4" evidence="12"/>
<dbReference type="PROSITE" id="PS51192">
    <property type="entry name" value="HELICASE_ATP_BIND_1"/>
    <property type="match status" value="1"/>
</dbReference>
<dbReference type="Pfam" id="PF17764">
    <property type="entry name" value="PriA_3primeBD"/>
    <property type="match status" value="1"/>
</dbReference>
<dbReference type="FunFam" id="3.40.1440.60:FF:000001">
    <property type="entry name" value="Primosomal protein N"/>
    <property type="match status" value="1"/>
</dbReference>
<dbReference type="InterPro" id="IPR011545">
    <property type="entry name" value="DEAD/DEAH_box_helicase_dom"/>
</dbReference>
<evidence type="ECO:0000256" key="8">
    <source>
        <dbReference type="ARBA" id="ARBA00022840"/>
    </source>
</evidence>
<dbReference type="InterPro" id="IPR005259">
    <property type="entry name" value="PriA"/>
</dbReference>
<dbReference type="Proteomes" id="UP000605201">
    <property type="component" value="Unassembled WGS sequence"/>
</dbReference>
<dbReference type="AlphaFoldDB" id="A0A8J6NWI5"/>
<protein>
    <recommendedName>
        <fullName evidence="12">Replication restart protein PriA</fullName>
    </recommendedName>
    <alternativeName>
        <fullName evidence="12">ATP-dependent DNA helicase PriA</fullName>
        <ecNumber evidence="12">5.6.2.4</ecNumber>
    </alternativeName>
    <alternativeName>
        <fullName evidence="12">DNA 3'-5' helicase PriA</fullName>
    </alternativeName>
</protein>
<dbReference type="GO" id="GO:0043138">
    <property type="term" value="F:3'-5' DNA helicase activity"/>
    <property type="evidence" value="ECO:0007669"/>
    <property type="project" value="UniProtKB-EC"/>
</dbReference>
<dbReference type="Gene3D" id="3.40.1440.60">
    <property type="entry name" value="PriA, 3(prime) DNA-binding domain"/>
    <property type="match status" value="1"/>
</dbReference>
<dbReference type="HAMAP" id="MF_00983">
    <property type="entry name" value="PriA"/>
    <property type="match status" value="1"/>
</dbReference>
<dbReference type="Pfam" id="PF18319">
    <property type="entry name" value="Zn_ribbon_PriA"/>
    <property type="match status" value="1"/>
</dbReference>
<evidence type="ECO:0000256" key="7">
    <source>
        <dbReference type="ARBA" id="ARBA00022833"/>
    </source>
</evidence>
<keyword evidence="7 12" id="KW-0862">Zinc</keyword>
<proteinExistence type="inferred from homology"/>
<dbReference type="GO" id="GO:0006302">
    <property type="term" value="P:double-strand break repair"/>
    <property type="evidence" value="ECO:0007669"/>
    <property type="project" value="InterPro"/>
</dbReference>
<dbReference type="NCBIfam" id="TIGR00595">
    <property type="entry name" value="priA"/>
    <property type="match status" value="1"/>
</dbReference>
<evidence type="ECO:0000256" key="1">
    <source>
        <dbReference type="ARBA" id="ARBA00022515"/>
    </source>
</evidence>
<comment type="catalytic activity">
    <reaction evidence="11 12">
        <text>ATP + H2O = ADP + phosphate + H(+)</text>
        <dbReference type="Rhea" id="RHEA:13065"/>
        <dbReference type="ChEBI" id="CHEBI:15377"/>
        <dbReference type="ChEBI" id="CHEBI:15378"/>
        <dbReference type="ChEBI" id="CHEBI:30616"/>
        <dbReference type="ChEBI" id="CHEBI:43474"/>
        <dbReference type="ChEBI" id="CHEBI:456216"/>
        <dbReference type="EC" id="5.6.2.4"/>
    </reaction>
</comment>
<keyword evidence="3 12" id="KW-0479">Metal-binding</keyword>
<keyword evidence="10 12" id="KW-0413">Isomerase</keyword>
<keyword evidence="9 12" id="KW-0238">DNA-binding</keyword>
<comment type="catalytic activity">
    <reaction evidence="12">
        <text>Couples ATP hydrolysis with the unwinding of duplex DNA by translocating in the 3'-5' direction.</text>
        <dbReference type="EC" id="5.6.2.4"/>
    </reaction>
</comment>
<dbReference type="GO" id="GO:0006270">
    <property type="term" value="P:DNA replication initiation"/>
    <property type="evidence" value="ECO:0007669"/>
    <property type="project" value="TreeGrafter"/>
</dbReference>
<comment type="subunit">
    <text evidence="12">Component of the replication restart primosome.</text>
</comment>
<comment type="function">
    <text evidence="12">Initiates the restart of stalled replication forks, which reloads the replicative helicase on sites other than the origin of replication. Recognizes and binds to abandoned replication forks and remodels them to uncover a helicase loading site. Promotes assembly of the primosome at these replication forks.</text>
</comment>
<evidence type="ECO:0000256" key="12">
    <source>
        <dbReference type="HAMAP-Rule" id="MF_00983"/>
    </source>
</evidence>
<dbReference type="GO" id="GO:0016787">
    <property type="term" value="F:hydrolase activity"/>
    <property type="evidence" value="ECO:0007669"/>
    <property type="project" value="UniProtKB-KW"/>
</dbReference>
<sequence length="815" mass="90808">MTLSSANIDVAIALPVYNIFTYSVPENLAALVSVGKRVLVPFGRRRVTGYILGDSQDNYQKDLKAILDVLDEKPLFQASMIPFFKWVADYYLHPIGDVIKTALPGGLNLYDFVALAVTKKGEQVLYADRNAVTPLENEILNLLKINPLRRKDLGRTLKQDVSNALIYDLERRGLIVGKRKLKGQTVKAKMERYVALPGSDVSFKKLSDAGKKIMAAVQDDGEISVQKLKALVPSAPRIIKSLEKGGYISILQKKVYRDPFGEPIRSDTTHILTGEQQHAISKVLSLLGQGFATCLLTGVTGSGKTEVYLHLAAEAVQRGLCVLVLVPEIALISQMERRFRARFGECVAILHSGLSAGERYDQWLRIARQEVTIAIGARSAIFAPFADIGIIIVDEEHDTSYKQDSGLRYNARDLAVVRAKLHNCVALLGSATPSMQSYYNVTQAKFTQVTLKQRVEQRPMPEIAVVDLRNYRDTRGIRRFITPLLHTAIKETLEHNKQVLLFLNRRGFASYPVCGACGEAIRCKNCDISLTLHQGARAYKCHYCGFTLAATSNCLNCGSNKISLLGLGTEKVEAAVKALFPDARVARMDRDTTVRKGSILKILKGLRNQTIDILVGTQMVAKGHDFPNITLVGIICADLSLNFPDFRAGERTFQLLAQVSGRAGRGEFPGRVILQTYNPDHFSILSATDQDFKKFYAQEIHFRKELNYPPFARMVQLKISGKNKEKTRQHALAIGDLCHDLLKSDAAFLKYVQVLGPIEAALPRVAKHFRWQILLKGLKVGPLHRFLQQILFKNRAKISSRSIKVIADVDPFFMM</sequence>
<dbReference type="InterPro" id="IPR027417">
    <property type="entry name" value="P-loop_NTPase"/>
</dbReference>
<feature type="binding site" evidence="12">
    <location>
        <position position="517"/>
    </location>
    <ligand>
        <name>Zn(2+)</name>
        <dbReference type="ChEBI" id="CHEBI:29105"/>
        <label>1</label>
    </ligand>
</feature>
<dbReference type="PANTHER" id="PTHR30580">
    <property type="entry name" value="PRIMOSOMAL PROTEIN N"/>
    <property type="match status" value="1"/>
</dbReference>
<dbReference type="GO" id="GO:0003677">
    <property type="term" value="F:DNA binding"/>
    <property type="evidence" value="ECO:0007669"/>
    <property type="project" value="UniProtKB-UniRule"/>
</dbReference>
<keyword evidence="6 12" id="KW-0347">Helicase</keyword>
<evidence type="ECO:0000256" key="2">
    <source>
        <dbReference type="ARBA" id="ARBA00022705"/>
    </source>
</evidence>
<feature type="binding site" evidence="12">
    <location>
        <position position="557"/>
    </location>
    <ligand>
        <name>Zn(2+)</name>
        <dbReference type="ChEBI" id="CHEBI:29105"/>
        <label>1</label>
    </ligand>
</feature>
<accession>A0A8J6NWI5</accession>
<keyword evidence="2 12" id="KW-0235">DNA replication</keyword>
<dbReference type="SUPFAM" id="SSF52540">
    <property type="entry name" value="P-loop containing nucleoside triphosphate hydrolases"/>
    <property type="match status" value="1"/>
</dbReference>
<dbReference type="InterPro" id="IPR040498">
    <property type="entry name" value="PriA_CRR"/>
</dbReference>
<comment type="similarity">
    <text evidence="12">Belongs to the helicase family. PriA subfamily.</text>
</comment>
<feature type="binding site" evidence="12">
    <location>
        <position position="544"/>
    </location>
    <ligand>
        <name>Zn(2+)</name>
        <dbReference type="ChEBI" id="CHEBI:29105"/>
        <label>2</label>
    </ligand>
</feature>
<evidence type="ECO:0000256" key="4">
    <source>
        <dbReference type="ARBA" id="ARBA00022741"/>
    </source>
</evidence>
<feature type="binding site" evidence="12">
    <location>
        <position position="554"/>
    </location>
    <ligand>
        <name>Zn(2+)</name>
        <dbReference type="ChEBI" id="CHEBI:29105"/>
        <label>1</label>
    </ligand>
</feature>
<reference evidence="14 15" key="1">
    <citation type="submission" date="2020-08" db="EMBL/GenBank/DDBJ databases">
        <title>Bridging the membrane lipid divide: bacteria of the FCB group superphylum have the potential to synthesize archaeal ether lipids.</title>
        <authorList>
            <person name="Villanueva L."/>
            <person name="Von Meijenfeldt F.A.B."/>
            <person name="Westbye A.B."/>
            <person name="Yadav S."/>
            <person name="Hopmans E.C."/>
            <person name="Dutilh B.E."/>
            <person name="Sinninghe Damste J.S."/>
        </authorList>
    </citation>
    <scope>NUCLEOTIDE SEQUENCE [LARGE SCALE GENOMIC DNA]</scope>
    <source>
        <strain evidence="14">NIOZ-UU17</strain>
    </source>
</reference>
<feature type="domain" description="Helicase ATP-binding" evidence="13">
    <location>
        <begin position="285"/>
        <end position="451"/>
    </location>
</feature>
<dbReference type="Gene3D" id="3.40.50.300">
    <property type="entry name" value="P-loop containing nucleotide triphosphate hydrolases"/>
    <property type="match status" value="2"/>
</dbReference>
<evidence type="ECO:0000256" key="5">
    <source>
        <dbReference type="ARBA" id="ARBA00022801"/>
    </source>
</evidence>
<dbReference type="GO" id="GO:0006310">
    <property type="term" value="P:DNA recombination"/>
    <property type="evidence" value="ECO:0007669"/>
    <property type="project" value="InterPro"/>
</dbReference>
<feature type="binding site" evidence="12">
    <location>
        <position position="523"/>
    </location>
    <ligand>
        <name>Zn(2+)</name>
        <dbReference type="ChEBI" id="CHEBI:29105"/>
        <label>2</label>
    </ligand>
</feature>
<keyword evidence="8 12" id="KW-0067">ATP-binding</keyword>
<dbReference type="Pfam" id="PF00270">
    <property type="entry name" value="DEAD"/>
    <property type="match status" value="1"/>
</dbReference>
<dbReference type="InterPro" id="IPR041222">
    <property type="entry name" value="PriA_3primeBD"/>
</dbReference>
<feature type="binding site" evidence="12">
    <location>
        <position position="541"/>
    </location>
    <ligand>
        <name>Zn(2+)</name>
        <dbReference type="ChEBI" id="CHEBI:29105"/>
        <label>2</label>
    </ligand>
</feature>
<evidence type="ECO:0000256" key="11">
    <source>
        <dbReference type="ARBA" id="ARBA00048988"/>
    </source>
</evidence>
<dbReference type="GO" id="GO:1990077">
    <property type="term" value="C:primosome complex"/>
    <property type="evidence" value="ECO:0007669"/>
    <property type="project" value="UniProtKB-UniRule"/>
</dbReference>
<dbReference type="InterPro" id="IPR001650">
    <property type="entry name" value="Helicase_C-like"/>
</dbReference>
<evidence type="ECO:0000313" key="14">
    <source>
        <dbReference type="EMBL" id="MBC8431124.1"/>
    </source>
</evidence>
<dbReference type="Pfam" id="PF18074">
    <property type="entry name" value="PriA_C"/>
    <property type="match status" value="1"/>
</dbReference>
<dbReference type="GO" id="GO:0008270">
    <property type="term" value="F:zinc ion binding"/>
    <property type="evidence" value="ECO:0007669"/>
    <property type="project" value="UniProtKB-UniRule"/>
</dbReference>
<dbReference type="EMBL" id="JACNIG010000115">
    <property type="protein sequence ID" value="MBC8431124.1"/>
    <property type="molecule type" value="Genomic_DNA"/>
</dbReference>
<keyword evidence="1 12" id="KW-0639">Primosome</keyword>
<evidence type="ECO:0000256" key="3">
    <source>
        <dbReference type="ARBA" id="ARBA00022723"/>
    </source>
</evidence>
<keyword evidence="5 12" id="KW-0378">Hydrolase</keyword>
<keyword evidence="4 12" id="KW-0547">Nucleotide-binding</keyword>
<feature type="binding site" evidence="12">
    <location>
        <position position="526"/>
    </location>
    <ligand>
        <name>Zn(2+)</name>
        <dbReference type="ChEBI" id="CHEBI:29105"/>
        <label>2</label>
    </ligand>
</feature>
<dbReference type="InterPro" id="IPR041236">
    <property type="entry name" value="PriA_C"/>
</dbReference>
<dbReference type="CDD" id="cd18804">
    <property type="entry name" value="SF2_C_priA"/>
    <property type="match status" value="1"/>
</dbReference>